<dbReference type="InterPro" id="IPR051259">
    <property type="entry name" value="rRNA_Methyltransferase"/>
</dbReference>
<dbReference type="InterPro" id="IPR001537">
    <property type="entry name" value="SpoU_MeTrfase"/>
</dbReference>
<dbReference type="AlphaFoldDB" id="A0A8J2YCH4"/>
<dbReference type="InterPro" id="IPR029064">
    <property type="entry name" value="Ribosomal_eL30-like_sf"/>
</dbReference>
<dbReference type="GO" id="GO:0006396">
    <property type="term" value="P:RNA processing"/>
    <property type="evidence" value="ECO:0007669"/>
    <property type="project" value="InterPro"/>
</dbReference>
<comment type="caution">
    <text evidence="4">The sequence shown here is derived from an EMBL/GenBank/DDBJ whole genome shotgun (WGS) entry which is preliminary data.</text>
</comment>
<dbReference type="Pfam" id="PF00588">
    <property type="entry name" value="SpoU_methylase"/>
    <property type="match status" value="1"/>
</dbReference>
<dbReference type="InterPro" id="IPR029026">
    <property type="entry name" value="tRNA_m1G_MTases_N"/>
</dbReference>
<proteinExistence type="predicted"/>
<evidence type="ECO:0000313" key="5">
    <source>
        <dbReference type="Proteomes" id="UP000602745"/>
    </source>
</evidence>
<reference evidence="4" key="2">
    <citation type="submission" date="2020-09" db="EMBL/GenBank/DDBJ databases">
        <authorList>
            <person name="Sun Q."/>
            <person name="Sedlacek I."/>
        </authorList>
    </citation>
    <scope>NUCLEOTIDE SEQUENCE</scope>
    <source>
        <strain evidence="4">CCM 7684</strain>
    </source>
</reference>
<gene>
    <name evidence="4" type="ORF">GCM10007276_04890</name>
</gene>
<keyword evidence="2" id="KW-0808">Transferase</keyword>
<organism evidence="4 5">
    <name type="scientific">Agaricicola taiwanensis</name>
    <dbReference type="NCBI Taxonomy" id="591372"/>
    <lineage>
        <taxon>Bacteria</taxon>
        <taxon>Pseudomonadati</taxon>
        <taxon>Pseudomonadota</taxon>
        <taxon>Alphaproteobacteria</taxon>
        <taxon>Rhodobacterales</taxon>
        <taxon>Paracoccaceae</taxon>
        <taxon>Agaricicola</taxon>
    </lineage>
</organism>
<dbReference type="GO" id="GO:0008173">
    <property type="term" value="F:RNA methyltransferase activity"/>
    <property type="evidence" value="ECO:0007669"/>
    <property type="project" value="InterPro"/>
</dbReference>
<dbReference type="Gene3D" id="3.30.1330.30">
    <property type="match status" value="1"/>
</dbReference>
<sequence>MTETSHAIRIEDRDDPRIAAYRDVRERDLIGRQGCFIAEGEVVLRVLLGGARFDLDSILIAANRLDGLQPLLASVPRHVPVYAAASPVMDAVVGFHIHRGILAVGRIGAPLMADDLLTSLPPRALVLALVGIANHDNMGGIFRNAAAFGVNAVFLDDTSCDPLYRKAVRVSVGGCLKIPFARIGSAEVLVDALAAHGVAAYALSPSGTTDLSDLVPAAQSALLLGAEGPGLPHEVLQRAHTVRISMADGFDSLNVATSSGIALHALRAKSFPLT</sequence>
<keyword evidence="5" id="KW-1185">Reference proteome</keyword>
<dbReference type="GO" id="GO:0032259">
    <property type="term" value="P:methylation"/>
    <property type="evidence" value="ECO:0007669"/>
    <property type="project" value="UniProtKB-KW"/>
</dbReference>
<name>A0A8J2YCH4_9RHOB</name>
<reference evidence="4" key="1">
    <citation type="journal article" date="2014" name="Int. J. Syst. Evol. Microbiol.">
        <title>Complete genome sequence of Corynebacterium casei LMG S-19264T (=DSM 44701T), isolated from a smear-ripened cheese.</title>
        <authorList>
            <consortium name="US DOE Joint Genome Institute (JGI-PGF)"/>
            <person name="Walter F."/>
            <person name="Albersmeier A."/>
            <person name="Kalinowski J."/>
            <person name="Ruckert C."/>
        </authorList>
    </citation>
    <scope>NUCLEOTIDE SEQUENCE</scope>
    <source>
        <strain evidence="4">CCM 7684</strain>
    </source>
</reference>
<keyword evidence="1 4" id="KW-0489">Methyltransferase</keyword>
<evidence type="ECO:0000256" key="2">
    <source>
        <dbReference type="ARBA" id="ARBA00022679"/>
    </source>
</evidence>
<dbReference type="Gene3D" id="3.40.1280.10">
    <property type="match status" value="1"/>
</dbReference>
<accession>A0A8J2YCH4</accession>
<dbReference type="InterPro" id="IPR029028">
    <property type="entry name" value="Alpha/beta_knot_MTases"/>
</dbReference>
<dbReference type="PANTHER" id="PTHR43191:SF12">
    <property type="entry name" value="RRNA METHYLASE"/>
    <property type="match status" value="1"/>
</dbReference>
<dbReference type="CDD" id="cd18095">
    <property type="entry name" value="SpoU-like_rRNA-MTase"/>
    <property type="match status" value="1"/>
</dbReference>
<evidence type="ECO:0000256" key="1">
    <source>
        <dbReference type="ARBA" id="ARBA00022603"/>
    </source>
</evidence>
<dbReference type="SUPFAM" id="SSF75217">
    <property type="entry name" value="alpha/beta knot"/>
    <property type="match status" value="1"/>
</dbReference>
<dbReference type="GO" id="GO:0003723">
    <property type="term" value="F:RNA binding"/>
    <property type="evidence" value="ECO:0007669"/>
    <property type="project" value="InterPro"/>
</dbReference>
<dbReference type="Proteomes" id="UP000602745">
    <property type="component" value="Unassembled WGS sequence"/>
</dbReference>
<evidence type="ECO:0000313" key="4">
    <source>
        <dbReference type="EMBL" id="GGE30684.1"/>
    </source>
</evidence>
<evidence type="ECO:0000259" key="3">
    <source>
        <dbReference type="Pfam" id="PF00588"/>
    </source>
</evidence>
<dbReference type="RefSeq" id="WP_188408108.1">
    <property type="nucleotide sequence ID" value="NZ_BMCP01000001.1"/>
</dbReference>
<feature type="domain" description="tRNA/rRNA methyltransferase SpoU type" evidence="3">
    <location>
        <begin position="125"/>
        <end position="264"/>
    </location>
</feature>
<dbReference type="EMBL" id="BMCP01000001">
    <property type="protein sequence ID" value="GGE30684.1"/>
    <property type="molecule type" value="Genomic_DNA"/>
</dbReference>
<dbReference type="PANTHER" id="PTHR43191">
    <property type="entry name" value="RRNA METHYLTRANSFERASE 3"/>
    <property type="match status" value="1"/>
</dbReference>
<dbReference type="SUPFAM" id="SSF55315">
    <property type="entry name" value="L30e-like"/>
    <property type="match status" value="1"/>
</dbReference>
<protein>
    <submittedName>
        <fullName evidence="4">RNA methyltransferase</fullName>
    </submittedName>
</protein>